<feature type="region of interest" description="Disordered" evidence="2">
    <location>
        <begin position="38"/>
        <end position="98"/>
    </location>
</feature>
<feature type="compositionally biased region" description="Polar residues" evidence="2">
    <location>
        <begin position="651"/>
        <end position="684"/>
    </location>
</feature>
<keyword evidence="1" id="KW-0175">Coiled coil</keyword>
<comment type="caution">
    <text evidence="3">The sequence shown here is derived from an EMBL/GenBank/DDBJ whole genome shotgun (WGS) entry which is preliminary data.</text>
</comment>
<feature type="compositionally biased region" description="Low complexity" evidence="2">
    <location>
        <begin position="595"/>
        <end position="612"/>
    </location>
</feature>
<feature type="compositionally biased region" description="Polar residues" evidence="2">
    <location>
        <begin position="87"/>
        <end position="98"/>
    </location>
</feature>
<reference evidence="3" key="1">
    <citation type="submission" date="2022-07" db="EMBL/GenBank/DDBJ databases">
        <title>Draft genome sequence of Zalerion maritima ATCC 34329, a (micro)plastics degrading marine fungus.</title>
        <authorList>
            <person name="Paco A."/>
            <person name="Goncalves M.F.M."/>
            <person name="Rocha-Santos T.A.P."/>
            <person name="Alves A."/>
        </authorList>
    </citation>
    <scope>NUCLEOTIDE SEQUENCE</scope>
    <source>
        <strain evidence="3">ATCC 34329</strain>
    </source>
</reference>
<accession>A0AAD5RYE1</accession>
<sequence>MPSSEASEEQNVLPDNWLLSPTNRHYRLGLDAHLTASDNDEHYANSAPSDTASRDSHGRPDRDEDRAADDEPDRVPYPWGGQEPRTPGTNDTGSTSLTSWSRLSANHTILTSPHSPTPYSFTASGEGAVPHFASRSRAAGTVAEGDGVNHDSDDQDPRIFADTAYKTYLEVAAFDDEIEDDAVREAFRRNRRRNLTRPQIWKAIMDATDRLERSKAKRQQEEDAAESRSKTGGRISEEDLAEALQFTHSYPPWSGPALVGDRRAQRYVVRVPLTRVPDPGDPDAIETILGWSNYEGKLLAEHEELREEGHAVQFLPGNPETLADAKELLINTLEEKTLHLGTIASYWKQEVDRRIEQGEVDNVIREAYKWAEQDYKSQVQDLAVRIRNLDEDLKQKNHRLKVAEEQRKRVEDMHDVDKAQFAEEMEGLEAELKRLKQRVFDLRVEKRALEDEHQKATKDLTIAHNREVMNKQEELRQQSEEIDHMWERLREAERTRMYSEKQAEMALVQGMDHLRNPQAYVMQWLENSGLVAAPADGTGAGSGSGGRCDVVAHAELEAENQQLRMKLNEVLAHELSPNPDTTTTTRPPAVPQTSPPSSSTTLSSTNTDTTISGGTGGGGHDGAFSQAALIKDLRRERDDARAEAARLRGQQRPSSPQSEPKSTFDSSNNSNNKPRTVGQGSQTERGICAVTASSAVQTDETIPPLLSREQQQGARVEHGSANNYTKSLAKIVDSSTQSTPDLLAPLLQGHHPLVGDPLVLLTPSGFRQHLQQWRLLLLLISRFLAYQTKHLWVSLGGGGSLPSWHRVIRNKPNLYHFLLDMLIMLYVYGWISILAERNFWHGPNHYNRAFLMDQRTAITWWGTFQHESWLPDFRWPIARFFLKETWNLLVAMVGLPGLMVRLFTGYASEFDAYGDLSDQAGEI</sequence>
<feature type="region of interest" description="Disordered" evidence="2">
    <location>
        <begin position="575"/>
        <end position="684"/>
    </location>
</feature>
<evidence type="ECO:0000313" key="3">
    <source>
        <dbReference type="EMBL" id="KAJ2905999.1"/>
    </source>
</evidence>
<evidence type="ECO:0000256" key="2">
    <source>
        <dbReference type="SAM" id="MobiDB-lite"/>
    </source>
</evidence>
<protein>
    <submittedName>
        <fullName evidence="3">Uncharacterized protein</fullName>
    </submittedName>
</protein>
<organism evidence="3 4">
    <name type="scientific">Zalerion maritima</name>
    <dbReference type="NCBI Taxonomy" id="339359"/>
    <lineage>
        <taxon>Eukaryota</taxon>
        <taxon>Fungi</taxon>
        <taxon>Dikarya</taxon>
        <taxon>Ascomycota</taxon>
        <taxon>Pezizomycotina</taxon>
        <taxon>Sordariomycetes</taxon>
        <taxon>Lulworthiomycetidae</taxon>
        <taxon>Lulworthiales</taxon>
        <taxon>Lulworthiaceae</taxon>
        <taxon>Zalerion</taxon>
    </lineage>
</organism>
<name>A0AAD5RYE1_9PEZI</name>
<gene>
    <name evidence="3" type="ORF">MKZ38_003482</name>
</gene>
<proteinExistence type="predicted"/>
<dbReference type="AlphaFoldDB" id="A0AAD5RYE1"/>
<feature type="coiled-coil region" evidence="1">
    <location>
        <begin position="372"/>
        <end position="466"/>
    </location>
</feature>
<feature type="compositionally biased region" description="Basic and acidic residues" evidence="2">
    <location>
        <begin position="212"/>
        <end position="229"/>
    </location>
</feature>
<feature type="region of interest" description="Disordered" evidence="2">
    <location>
        <begin position="212"/>
        <end position="234"/>
    </location>
</feature>
<feature type="compositionally biased region" description="Basic and acidic residues" evidence="2">
    <location>
        <begin position="631"/>
        <end position="646"/>
    </location>
</feature>
<keyword evidence="4" id="KW-1185">Reference proteome</keyword>
<dbReference type="EMBL" id="JAKWBI020000020">
    <property type="protein sequence ID" value="KAJ2905999.1"/>
    <property type="molecule type" value="Genomic_DNA"/>
</dbReference>
<evidence type="ECO:0000256" key="1">
    <source>
        <dbReference type="SAM" id="Coils"/>
    </source>
</evidence>
<feature type="compositionally biased region" description="Basic and acidic residues" evidence="2">
    <location>
        <begin position="52"/>
        <end position="65"/>
    </location>
</feature>
<feature type="compositionally biased region" description="Low complexity" evidence="2">
    <location>
        <begin position="577"/>
        <end position="587"/>
    </location>
</feature>
<evidence type="ECO:0000313" key="4">
    <source>
        <dbReference type="Proteomes" id="UP001201980"/>
    </source>
</evidence>
<dbReference type="Proteomes" id="UP001201980">
    <property type="component" value="Unassembled WGS sequence"/>
</dbReference>